<sequence length="607" mass="68278">MQFPKVDLSDRIASTLSGFSVFVISVLCMLLSAPLSASPENERQPLSLDFDGLWSYSWGDLPVSETTGTWQFDHPHWTPIRFPDVIPDKGSHNIAWIRLQVPEGQWKNPYLFINSVDLTLQVFAAGRNVYQFGEITPEGESHFAGWPWHLVPVADVSGSGVMYFRVFSDYPFLGLSGEISLDDKSELLERVYARGLPGTFIAITVLLVGVISMILGMIKKDRGVALANGCLSIDLALMIFAENEFSQLVWLDPLTWRYIAAFTYFMIPVFLAWGIREWFKRSPPKVAAPMLVITLLFPVTVALLSVFSDFSFVNAYPYFDVFFIVSVLVLWAGCYARFRRVGSQGLLVLFGITALFVSLLLDMLSAHGLIDWIGKTGQWGLVFYTFASLAVYLVKDWKQQVMLHSLTHSLEHKVAERTRELNESKLQLEQLAREDYLTKILNRRAFMEAAALEVSNALRYQRPLTLVMFDVDHFKQINDDYGHAMGDDVLTELTRALKAECREGDLFGRYGGEEFVILLNSTETDQAENLVKRLHSVLSQLQFIEPSGGVLNITASFGVVSLPPLQKMPADSGLLLDQLLMQADEAMYSVKNGGRNGIQFREWVAVA</sequence>
<dbReference type="InterPro" id="IPR050469">
    <property type="entry name" value="Diguanylate_Cyclase"/>
</dbReference>
<keyword evidence="4" id="KW-1133">Transmembrane helix</keyword>
<feature type="transmembrane region" description="Helical" evidence="4">
    <location>
        <begin position="319"/>
        <end position="338"/>
    </location>
</feature>
<accession>A0A1Y0IGJ7</accession>
<dbReference type="Pfam" id="PF00990">
    <property type="entry name" value="GGDEF"/>
    <property type="match status" value="1"/>
</dbReference>
<dbReference type="PANTHER" id="PTHR45138">
    <property type="entry name" value="REGULATORY COMPONENTS OF SENSORY TRANSDUCTION SYSTEM"/>
    <property type="match status" value="1"/>
</dbReference>
<feature type="transmembrane region" description="Helical" evidence="4">
    <location>
        <begin position="256"/>
        <end position="275"/>
    </location>
</feature>
<dbReference type="InterPro" id="IPR029787">
    <property type="entry name" value="Nucleotide_cyclase"/>
</dbReference>
<dbReference type="InterPro" id="IPR000160">
    <property type="entry name" value="GGDEF_dom"/>
</dbReference>
<evidence type="ECO:0000259" key="5">
    <source>
        <dbReference type="PROSITE" id="PS50887"/>
    </source>
</evidence>
<dbReference type="Proteomes" id="UP000196027">
    <property type="component" value="Chromosome"/>
</dbReference>
<dbReference type="NCBIfam" id="TIGR00254">
    <property type="entry name" value="GGDEF"/>
    <property type="match status" value="1"/>
</dbReference>
<evidence type="ECO:0000256" key="1">
    <source>
        <dbReference type="ARBA" id="ARBA00001946"/>
    </source>
</evidence>
<feature type="transmembrane region" description="Helical" evidence="4">
    <location>
        <begin position="223"/>
        <end position="241"/>
    </location>
</feature>
<name>A0A1Y0IGJ7_9GAMM</name>
<dbReference type="PROSITE" id="PS50887">
    <property type="entry name" value="GGDEF"/>
    <property type="match status" value="1"/>
</dbReference>
<proteinExistence type="predicted"/>
<feature type="domain" description="GGDEF" evidence="5">
    <location>
        <begin position="462"/>
        <end position="603"/>
    </location>
</feature>
<dbReference type="FunFam" id="3.30.70.270:FF:000001">
    <property type="entry name" value="Diguanylate cyclase domain protein"/>
    <property type="match status" value="1"/>
</dbReference>
<reference evidence="6 7" key="1">
    <citation type="submission" date="2017-05" db="EMBL/GenBank/DDBJ databases">
        <title>Genomic insights into alkan degradation activity of Oleiphilus messinensis.</title>
        <authorList>
            <person name="Kozyavkin S.A."/>
            <person name="Slesarev A.I."/>
            <person name="Golyshin P.N."/>
            <person name="Korzhenkov A."/>
            <person name="Golyshina O.N."/>
            <person name="Toshchakov S.V."/>
        </authorList>
    </citation>
    <scope>NUCLEOTIDE SEQUENCE [LARGE SCALE GENOMIC DNA]</scope>
    <source>
        <strain evidence="6 7">ME102</strain>
    </source>
</reference>
<feature type="transmembrane region" description="Helical" evidence="4">
    <location>
        <begin position="195"/>
        <end position="216"/>
    </location>
</feature>
<feature type="transmembrane region" description="Helical" evidence="4">
    <location>
        <begin position="376"/>
        <end position="394"/>
    </location>
</feature>
<dbReference type="EC" id="2.7.7.65" evidence="2"/>
<dbReference type="SMART" id="SM00267">
    <property type="entry name" value="GGDEF"/>
    <property type="match status" value="1"/>
</dbReference>
<dbReference type="Gene3D" id="3.30.70.270">
    <property type="match status" value="1"/>
</dbReference>
<evidence type="ECO:0000256" key="3">
    <source>
        <dbReference type="ARBA" id="ARBA00034247"/>
    </source>
</evidence>
<dbReference type="PANTHER" id="PTHR45138:SF9">
    <property type="entry name" value="DIGUANYLATE CYCLASE DGCM-RELATED"/>
    <property type="match status" value="1"/>
</dbReference>
<feature type="transmembrane region" description="Helical" evidence="4">
    <location>
        <begin position="345"/>
        <end position="370"/>
    </location>
</feature>
<comment type="catalytic activity">
    <reaction evidence="3">
        <text>2 GTP = 3',3'-c-di-GMP + 2 diphosphate</text>
        <dbReference type="Rhea" id="RHEA:24898"/>
        <dbReference type="ChEBI" id="CHEBI:33019"/>
        <dbReference type="ChEBI" id="CHEBI:37565"/>
        <dbReference type="ChEBI" id="CHEBI:58805"/>
        <dbReference type="EC" id="2.7.7.65"/>
    </reaction>
</comment>
<organism evidence="6 7">
    <name type="scientific">Oleiphilus messinensis</name>
    <dbReference type="NCBI Taxonomy" id="141451"/>
    <lineage>
        <taxon>Bacteria</taxon>
        <taxon>Pseudomonadati</taxon>
        <taxon>Pseudomonadota</taxon>
        <taxon>Gammaproteobacteria</taxon>
        <taxon>Oceanospirillales</taxon>
        <taxon>Oleiphilaceae</taxon>
        <taxon>Oleiphilus</taxon>
    </lineage>
</organism>
<dbReference type="InterPro" id="IPR008979">
    <property type="entry name" value="Galactose-bd-like_sf"/>
</dbReference>
<dbReference type="SUPFAM" id="SSF55073">
    <property type="entry name" value="Nucleotide cyclase"/>
    <property type="match status" value="1"/>
</dbReference>
<feature type="transmembrane region" description="Helical" evidence="4">
    <location>
        <begin position="287"/>
        <end position="307"/>
    </location>
</feature>
<keyword evidence="4" id="KW-0472">Membrane</keyword>
<keyword evidence="7" id="KW-1185">Reference proteome</keyword>
<evidence type="ECO:0000256" key="2">
    <source>
        <dbReference type="ARBA" id="ARBA00012528"/>
    </source>
</evidence>
<feature type="transmembrane region" description="Helical" evidence="4">
    <location>
        <begin position="12"/>
        <end position="33"/>
    </location>
</feature>
<dbReference type="CDD" id="cd01949">
    <property type="entry name" value="GGDEF"/>
    <property type="match status" value="1"/>
</dbReference>
<evidence type="ECO:0000313" key="7">
    <source>
        <dbReference type="Proteomes" id="UP000196027"/>
    </source>
</evidence>
<evidence type="ECO:0000256" key="4">
    <source>
        <dbReference type="SAM" id="Phobius"/>
    </source>
</evidence>
<dbReference type="SUPFAM" id="SSF49785">
    <property type="entry name" value="Galactose-binding domain-like"/>
    <property type="match status" value="1"/>
</dbReference>
<dbReference type="EMBL" id="CP021425">
    <property type="protein sequence ID" value="ARU59400.1"/>
    <property type="molecule type" value="Genomic_DNA"/>
</dbReference>
<dbReference type="GO" id="GO:0052621">
    <property type="term" value="F:diguanylate cyclase activity"/>
    <property type="evidence" value="ECO:0007669"/>
    <property type="project" value="UniProtKB-EC"/>
</dbReference>
<evidence type="ECO:0000313" key="6">
    <source>
        <dbReference type="EMBL" id="ARU59400.1"/>
    </source>
</evidence>
<protein>
    <recommendedName>
        <fullName evidence="2">diguanylate cyclase</fullName>
        <ecNumber evidence="2">2.7.7.65</ecNumber>
    </recommendedName>
</protein>
<dbReference type="InterPro" id="IPR043128">
    <property type="entry name" value="Rev_trsase/Diguanyl_cyclase"/>
</dbReference>
<comment type="cofactor">
    <cofactor evidence="1">
        <name>Mg(2+)</name>
        <dbReference type="ChEBI" id="CHEBI:18420"/>
    </cofactor>
</comment>
<dbReference type="AlphaFoldDB" id="A0A1Y0IGJ7"/>
<dbReference type="KEGG" id="ome:OLMES_5420"/>
<gene>
    <name evidence="6" type="ORF">OLMES_5420</name>
</gene>
<keyword evidence="4" id="KW-0812">Transmembrane</keyword>